<dbReference type="AlphaFoldDB" id="A0A4R2SRE7"/>
<dbReference type="InterPro" id="IPR010272">
    <property type="entry name" value="T6SS_TssF"/>
</dbReference>
<keyword evidence="2" id="KW-1185">Reference proteome</keyword>
<name>A0A4R2SRE7_9PAST</name>
<organism evidence="1 2">
    <name type="scientific">Cricetibacter osteomyelitidis</name>
    <dbReference type="NCBI Taxonomy" id="1521931"/>
    <lineage>
        <taxon>Bacteria</taxon>
        <taxon>Pseudomonadati</taxon>
        <taxon>Pseudomonadota</taxon>
        <taxon>Gammaproteobacteria</taxon>
        <taxon>Pasteurellales</taxon>
        <taxon>Pasteurellaceae</taxon>
        <taxon>Cricetibacter</taxon>
    </lineage>
</organism>
<protein>
    <submittedName>
        <fullName evidence="1">Type VI secretion system protein ImpG</fullName>
    </submittedName>
</protein>
<proteinExistence type="predicted"/>
<sequence length="585" mass="67548">MSLKEIFRAELDFLKKDGKYFSQIHPHLSRFLSDEIIDPEAERIIESFAFLTARLREKIQDSFPELTQSMLQLLWPNYLRPLPSCSMIRFSPKERAITTKHIIPKGTFVLSKPVDGTPCRFQTTMDVAVYPLVLHSVESNITSKATILELQLNNISENNFVSLECDDLTIHLSGSDYSALTCYQWLFNYLDKISVRVGDREIVLPLDCVEQQGISNHDALIPYPENAFEGHRLIQEFFFFPKKFYFFKLKNLNYYLKSIGTENFKLLFKFNRPIPRDLTLTLNDFSLYCSPIINLFDNDAIPINLNGKKTTYPIIPAGTTRAHFDVFDIKKVSGVKLNEYAGKTEQLSLYERFETFAHSIDDKQALPFYKILLKENMKGGYDHYIAFVSKGNEFDLQHNETISVELQCTNGHLPENLGIGDICIPSQDTPSYINFENITRPRTTVRPSLDGSLQWQLIANLSLNYVSLNNLDVLKEALMAYDFSGVFDLQSKRRTEQRLEAIREIDTFSADRIIKGVVYRGLKSVIKIEGDKFLCEGEVFLFGTILSEFFRLFGTINSFHELEIVNINNNEIFKWDWKTTLQQII</sequence>
<comment type="caution">
    <text evidence="1">The sequence shown here is derived from an EMBL/GenBank/DDBJ whole genome shotgun (WGS) entry which is preliminary data.</text>
</comment>
<dbReference type="RefSeq" id="WP_131979203.1">
    <property type="nucleotide sequence ID" value="NZ_SLYB01000037.1"/>
</dbReference>
<evidence type="ECO:0000313" key="1">
    <source>
        <dbReference type="EMBL" id="TCP91171.1"/>
    </source>
</evidence>
<gene>
    <name evidence="1" type="ORF">EDC44_1377</name>
</gene>
<accession>A0A4R2SRE7</accession>
<dbReference type="PANTHER" id="PTHR35370">
    <property type="entry name" value="CYTOPLASMIC PROTEIN-RELATED-RELATED"/>
    <property type="match status" value="1"/>
</dbReference>
<dbReference type="EMBL" id="SLYB01000037">
    <property type="protein sequence ID" value="TCP91171.1"/>
    <property type="molecule type" value="Genomic_DNA"/>
</dbReference>
<dbReference type="Pfam" id="PF05947">
    <property type="entry name" value="T6SS_TssF"/>
    <property type="match status" value="1"/>
</dbReference>
<dbReference type="OrthoDB" id="9763676at2"/>
<evidence type="ECO:0000313" key="2">
    <source>
        <dbReference type="Proteomes" id="UP000295763"/>
    </source>
</evidence>
<dbReference type="PIRSF" id="PIRSF028304">
    <property type="entry name" value="UCP028304"/>
    <property type="match status" value="1"/>
</dbReference>
<dbReference type="NCBIfam" id="TIGR03359">
    <property type="entry name" value="VI_chp_6"/>
    <property type="match status" value="1"/>
</dbReference>
<dbReference type="Proteomes" id="UP000295763">
    <property type="component" value="Unassembled WGS sequence"/>
</dbReference>
<dbReference type="PANTHER" id="PTHR35370:SF4">
    <property type="entry name" value="TYPE VI SECRETION SYSTEM BASEPLATE SUBUNIT TSSF"/>
    <property type="match status" value="1"/>
</dbReference>
<reference evidence="1 2" key="1">
    <citation type="submission" date="2019-03" db="EMBL/GenBank/DDBJ databases">
        <title>Genomic Encyclopedia of Type Strains, Phase IV (KMG-IV): sequencing the most valuable type-strain genomes for metagenomic binning, comparative biology and taxonomic classification.</title>
        <authorList>
            <person name="Goeker M."/>
        </authorList>
    </citation>
    <scope>NUCLEOTIDE SEQUENCE [LARGE SCALE GENOMIC DNA]</scope>
    <source>
        <strain evidence="1 2">DSM 28404</strain>
    </source>
</reference>